<evidence type="ECO:0000256" key="2">
    <source>
        <dbReference type="SAM" id="Phobius"/>
    </source>
</evidence>
<keyword evidence="2" id="KW-1133">Transmembrane helix</keyword>
<name>A0A094Q2A4_9ZZZZ</name>
<evidence type="ECO:0000256" key="1">
    <source>
        <dbReference type="SAM" id="MobiDB-lite"/>
    </source>
</evidence>
<dbReference type="InterPro" id="IPR023299">
    <property type="entry name" value="ATPase_P-typ_cyto_dom_N"/>
</dbReference>
<gene>
    <name evidence="3" type="ORF">GM51_13130</name>
</gene>
<dbReference type="SUPFAM" id="SSF81660">
    <property type="entry name" value="Metal cation-transporting ATPase, ATP-binding domain N"/>
    <property type="match status" value="1"/>
</dbReference>
<reference evidence="3" key="1">
    <citation type="submission" date="2014-06" db="EMBL/GenBank/DDBJ databases">
        <title>Key roles for freshwater Actinobacteria revealed by deep metagenomic sequencing.</title>
        <authorList>
            <person name="Ghai R."/>
            <person name="Mizuno C.M."/>
            <person name="Picazo A."/>
            <person name="Camacho A."/>
            <person name="Rodriguez-Valera F."/>
        </authorList>
    </citation>
    <scope>NUCLEOTIDE SEQUENCE</scope>
</reference>
<keyword evidence="2" id="KW-0812">Transmembrane</keyword>
<proteinExistence type="predicted"/>
<accession>A0A094Q2A4</accession>
<feature type="transmembrane region" description="Helical" evidence="2">
    <location>
        <begin position="29"/>
        <end position="50"/>
    </location>
</feature>
<protein>
    <submittedName>
        <fullName evidence="3">Uncharacterized protein</fullName>
    </submittedName>
</protein>
<dbReference type="AlphaFoldDB" id="A0A094Q2A4"/>
<dbReference type="EMBL" id="JNSL01000091">
    <property type="protein sequence ID" value="KGA16194.1"/>
    <property type="molecule type" value="Genomic_DNA"/>
</dbReference>
<feature type="region of interest" description="Disordered" evidence="1">
    <location>
        <begin position="52"/>
        <end position="71"/>
    </location>
</feature>
<sequence>MGNFRMADVEISDIEIAGLELSASQVQQILLVLSGFIAFVLIVLIVNYLTKSRGSSSGEKPSKKPGKKEPQYEEIFEVENEIIETNPYKNDPDTYFEQSVLQTVTLTLIVGLQEHLTKMAENPSDQHKAMKAVGKYLEEKSIAPIAFTQWNQSAIQGIAARVILNGKSRTALFGPSVAMVKATAKFPSEISAQVESAHAAGQSVFVLAIDGLAYGVFSVSHRLVLIGSGDRI</sequence>
<keyword evidence="2" id="KW-0472">Membrane</keyword>
<evidence type="ECO:0000313" key="3">
    <source>
        <dbReference type="EMBL" id="KGA16194.1"/>
    </source>
</evidence>
<dbReference type="Gene3D" id="3.40.1110.10">
    <property type="entry name" value="Calcium-transporting ATPase, cytoplasmic domain N"/>
    <property type="match status" value="1"/>
</dbReference>
<dbReference type="GO" id="GO:0000166">
    <property type="term" value="F:nucleotide binding"/>
    <property type="evidence" value="ECO:0007669"/>
    <property type="project" value="InterPro"/>
</dbReference>
<comment type="caution">
    <text evidence="3">The sequence shown here is derived from an EMBL/GenBank/DDBJ whole genome shotgun (WGS) entry which is preliminary data.</text>
</comment>
<organism evidence="3">
    <name type="scientific">freshwater metagenome</name>
    <dbReference type="NCBI Taxonomy" id="449393"/>
    <lineage>
        <taxon>unclassified sequences</taxon>
        <taxon>metagenomes</taxon>
        <taxon>ecological metagenomes</taxon>
    </lineage>
</organism>